<name>A0A9X3S018_9ACTN</name>
<keyword evidence="1" id="KW-0472">Membrane</keyword>
<sequence length="69" mass="7230">MTLATWLFDGVRRTLDAVIDELAPLAAAGLVGLVATWSLEVGVIAVIAVGLAALCPCVRNRELLLRGLT</sequence>
<accession>A0A9X3S018</accession>
<evidence type="ECO:0000313" key="3">
    <source>
        <dbReference type="Proteomes" id="UP001149140"/>
    </source>
</evidence>
<organism evidence="2 3">
    <name type="scientific">Solirubrobacter ginsenosidimutans</name>
    <dbReference type="NCBI Taxonomy" id="490573"/>
    <lineage>
        <taxon>Bacteria</taxon>
        <taxon>Bacillati</taxon>
        <taxon>Actinomycetota</taxon>
        <taxon>Thermoleophilia</taxon>
        <taxon>Solirubrobacterales</taxon>
        <taxon>Solirubrobacteraceae</taxon>
        <taxon>Solirubrobacter</taxon>
    </lineage>
</organism>
<comment type="caution">
    <text evidence="2">The sequence shown here is derived from an EMBL/GenBank/DDBJ whole genome shotgun (WGS) entry which is preliminary data.</text>
</comment>
<evidence type="ECO:0000313" key="2">
    <source>
        <dbReference type="EMBL" id="MDA0158836.1"/>
    </source>
</evidence>
<keyword evidence="1" id="KW-0812">Transmembrane</keyword>
<dbReference type="EMBL" id="JAPDOD010000001">
    <property type="protein sequence ID" value="MDA0158836.1"/>
    <property type="molecule type" value="Genomic_DNA"/>
</dbReference>
<feature type="transmembrane region" description="Helical" evidence="1">
    <location>
        <begin position="25"/>
        <end position="58"/>
    </location>
</feature>
<evidence type="ECO:0000256" key="1">
    <source>
        <dbReference type="SAM" id="Phobius"/>
    </source>
</evidence>
<dbReference type="AlphaFoldDB" id="A0A9X3S018"/>
<dbReference type="RefSeq" id="WP_270037435.1">
    <property type="nucleotide sequence ID" value="NZ_JAPDOD010000001.1"/>
</dbReference>
<gene>
    <name evidence="2" type="ORF">OM076_01055</name>
</gene>
<reference evidence="2" key="1">
    <citation type="submission" date="2022-10" db="EMBL/GenBank/DDBJ databases">
        <title>The WGS of Solirubrobacter ginsenosidimutans DSM 21036.</title>
        <authorList>
            <person name="Jiang Z."/>
        </authorList>
    </citation>
    <scope>NUCLEOTIDE SEQUENCE</scope>
    <source>
        <strain evidence="2">DSM 21036</strain>
    </source>
</reference>
<proteinExistence type="predicted"/>
<protein>
    <submittedName>
        <fullName evidence="2">Uncharacterized protein</fullName>
    </submittedName>
</protein>
<keyword evidence="1" id="KW-1133">Transmembrane helix</keyword>
<keyword evidence="3" id="KW-1185">Reference proteome</keyword>
<dbReference type="Proteomes" id="UP001149140">
    <property type="component" value="Unassembled WGS sequence"/>
</dbReference>